<dbReference type="Proteomes" id="UP000285326">
    <property type="component" value="Unassembled WGS sequence"/>
</dbReference>
<gene>
    <name evidence="2" type="ORF">GcM1_169003</name>
</gene>
<protein>
    <submittedName>
        <fullName evidence="2">Uncharacterized protein</fullName>
    </submittedName>
</protein>
<feature type="compositionally biased region" description="Basic and acidic residues" evidence="1">
    <location>
        <begin position="74"/>
        <end position="91"/>
    </location>
</feature>
<dbReference type="EMBL" id="MCBS01016983">
    <property type="protein sequence ID" value="RKF82604.1"/>
    <property type="molecule type" value="Genomic_DNA"/>
</dbReference>
<sequence length="128" mass="14657">EKEPTEWSEYQLKKQKQIRGFLKLFDPDSAIFKPSEKSAVKSTTLKDEEPNAPRNPLEIGIQPNIQAPSSSQRTNEKQPNIKDESSEKEFFQHNPPASCPTEILTRLGYLEKYYNDKEKGTVEGLMIS</sequence>
<evidence type="ECO:0000313" key="2">
    <source>
        <dbReference type="EMBL" id="RKF82604.1"/>
    </source>
</evidence>
<feature type="non-terminal residue" evidence="2">
    <location>
        <position position="1"/>
    </location>
</feature>
<evidence type="ECO:0000256" key="1">
    <source>
        <dbReference type="SAM" id="MobiDB-lite"/>
    </source>
</evidence>
<feature type="compositionally biased region" description="Polar residues" evidence="1">
    <location>
        <begin position="63"/>
        <end position="73"/>
    </location>
</feature>
<feature type="compositionally biased region" description="Basic and acidic residues" evidence="1">
    <location>
        <begin position="35"/>
        <end position="51"/>
    </location>
</feature>
<dbReference type="AlphaFoldDB" id="A0A420J751"/>
<accession>A0A420J751</accession>
<reference evidence="2 3" key="1">
    <citation type="journal article" date="2018" name="BMC Genomics">
        <title>Comparative genome analyses reveal sequence features reflecting distinct modes of host-adaptation between dicot and monocot powdery mildew.</title>
        <authorList>
            <person name="Wu Y."/>
            <person name="Ma X."/>
            <person name="Pan Z."/>
            <person name="Kale S.D."/>
            <person name="Song Y."/>
            <person name="King H."/>
            <person name="Zhang Q."/>
            <person name="Presley C."/>
            <person name="Deng X."/>
            <person name="Wei C.I."/>
            <person name="Xiao S."/>
        </authorList>
    </citation>
    <scope>NUCLEOTIDE SEQUENCE [LARGE SCALE GENOMIC DNA]</scope>
    <source>
        <strain evidence="2">UMSG1</strain>
    </source>
</reference>
<name>A0A420J751_9PEZI</name>
<evidence type="ECO:0000313" key="3">
    <source>
        <dbReference type="Proteomes" id="UP000285326"/>
    </source>
</evidence>
<feature type="region of interest" description="Disordered" evidence="1">
    <location>
        <begin position="35"/>
        <end position="97"/>
    </location>
</feature>
<comment type="caution">
    <text evidence="2">The sequence shown here is derived from an EMBL/GenBank/DDBJ whole genome shotgun (WGS) entry which is preliminary data.</text>
</comment>
<proteinExistence type="predicted"/>
<organism evidence="2 3">
    <name type="scientific">Golovinomyces cichoracearum</name>
    <dbReference type="NCBI Taxonomy" id="62708"/>
    <lineage>
        <taxon>Eukaryota</taxon>
        <taxon>Fungi</taxon>
        <taxon>Dikarya</taxon>
        <taxon>Ascomycota</taxon>
        <taxon>Pezizomycotina</taxon>
        <taxon>Leotiomycetes</taxon>
        <taxon>Erysiphales</taxon>
        <taxon>Erysiphaceae</taxon>
        <taxon>Golovinomyces</taxon>
    </lineage>
</organism>